<name>A0A0S4LKF3_9BACT</name>
<proteinExistence type="predicted"/>
<dbReference type="InterPro" id="IPR001173">
    <property type="entry name" value="Glyco_trans_2-like"/>
</dbReference>
<dbReference type="SUPFAM" id="SSF53448">
    <property type="entry name" value="Nucleotide-diphospho-sugar transferases"/>
    <property type="match status" value="1"/>
</dbReference>
<dbReference type="GO" id="GO:0016740">
    <property type="term" value="F:transferase activity"/>
    <property type="evidence" value="ECO:0007669"/>
    <property type="project" value="UniProtKB-KW"/>
</dbReference>
<evidence type="ECO:0000313" key="2">
    <source>
        <dbReference type="EMBL" id="CUS36411.1"/>
    </source>
</evidence>
<dbReference type="EMBL" id="CZQA01000009">
    <property type="protein sequence ID" value="CUS36411.1"/>
    <property type="molecule type" value="Genomic_DNA"/>
</dbReference>
<dbReference type="Proteomes" id="UP000199032">
    <property type="component" value="Unassembled WGS sequence"/>
</dbReference>
<accession>A0A0S4LKF3</accession>
<dbReference type="InterPro" id="IPR029044">
    <property type="entry name" value="Nucleotide-diphossugar_trans"/>
</dbReference>
<dbReference type="Gene3D" id="3.90.550.10">
    <property type="entry name" value="Spore Coat Polysaccharide Biosynthesis Protein SpsA, Chain A"/>
    <property type="match status" value="1"/>
</dbReference>
<dbReference type="PANTHER" id="PTHR43179:SF7">
    <property type="entry name" value="RHAMNOSYLTRANSFERASE WBBL"/>
    <property type="match status" value="1"/>
</dbReference>
<gene>
    <name evidence="2" type="ORF">COMA1_30042</name>
</gene>
<keyword evidence="2" id="KW-0808">Transferase</keyword>
<protein>
    <submittedName>
        <fullName evidence="2">Putative glycosyltransferase</fullName>
    </submittedName>
</protein>
<keyword evidence="3" id="KW-1185">Reference proteome</keyword>
<dbReference type="PANTHER" id="PTHR43179">
    <property type="entry name" value="RHAMNOSYLTRANSFERASE WBBL"/>
    <property type="match status" value="1"/>
</dbReference>
<sequence>MTIRDTTIKENNAWTSSQETKALEARAQSIQQNDRAIVSIVLGSYNRKAFLQEAIESVRCNGITVPYEIIVVDGGSTDGSKEWLIEQPDIITIVQHNRTASGNQLRKRRSWGYFMNLSFKCAAGQYIVMISDDSLLVPGAVMNGVTHCETLRQNGRNIGAVAFYWRNWPEQQEYWVGLTHGEKMFVNHGLYVRAALQQVAWIEEDRYQFYCADGDVCLKLWQQGYEVVDCPTSFVEHFSHANLAIRASNLESEQMDRTVYQERWRGIFFDPDKPNRRDWVYLTYQDLTKTAEAFTRANGGKSLPTERQHDRSPWLTLRNLWRA</sequence>
<dbReference type="AlphaFoldDB" id="A0A0S4LKF3"/>
<evidence type="ECO:0000259" key="1">
    <source>
        <dbReference type="Pfam" id="PF00535"/>
    </source>
</evidence>
<reference evidence="2 3" key="1">
    <citation type="submission" date="2015-10" db="EMBL/GenBank/DDBJ databases">
        <authorList>
            <person name="Gilbert D.G."/>
        </authorList>
    </citation>
    <scope>NUCLEOTIDE SEQUENCE [LARGE SCALE GENOMIC DNA]</scope>
    <source>
        <strain evidence="2">COMA1</strain>
    </source>
</reference>
<dbReference type="STRING" id="1742972.COMA1_30042"/>
<feature type="domain" description="Glycosyltransferase 2-like" evidence="1">
    <location>
        <begin position="39"/>
        <end position="146"/>
    </location>
</feature>
<evidence type="ECO:0000313" key="3">
    <source>
        <dbReference type="Proteomes" id="UP000199032"/>
    </source>
</evidence>
<dbReference type="Pfam" id="PF00535">
    <property type="entry name" value="Glycos_transf_2"/>
    <property type="match status" value="1"/>
</dbReference>
<organism evidence="2 3">
    <name type="scientific">Candidatus Nitrospira nitrosa</name>
    <dbReference type="NCBI Taxonomy" id="1742972"/>
    <lineage>
        <taxon>Bacteria</taxon>
        <taxon>Pseudomonadati</taxon>
        <taxon>Nitrospirota</taxon>
        <taxon>Nitrospiria</taxon>
        <taxon>Nitrospirales</taxon>
        <taxon>Nitrospiraceae</taxon>
        <taxon>Nitrospira</taxon>
    </lineage>
</organism>